<dbReference type="PANTHER" id="PTHR10858">
    <property type="entry name" value="DEOXYRIBONUCLEASE II"/>
    <property type="match status" value="1"/>
</dbReference>
<protein>
    <submittedName>
        <fullName evidence="3">Uncharacterized protein</fullName>
    </submittedName>
</protein>
<comment type="caution">
    <text evidence="3">The sequence shown here is derived from an EMBL/GenBank/DDBJ whole genome shotgun (WGS) entry which is preliminary data.</text>
</comment>
<organism evidence="3 4">
    <name type="scientific">Arenicella chitinivorans</name>
    <dbReference type="NCBI Taxonomy" id="1329800"/>
    <lineage>
        <taxon>Bacteria</taxon>
        <taxon>Pseudomonadati</taxon>
        <taxon>Pseudomonadota</taxon>
        <taxon>Gammaproteobacteria</taxon>
        <taxon>Arenicellales</taxon>
        <taxon>Arenicellaceae</taxon>
        <taxon>Arenicella</taxon>
    </lineage>
</organism>
<evidence type="ECO:0000313" key="3">
    <source>
        <dbReference type="EMBL" id="GHA13595.1"/>
    </source>
</evidence>
<reference evidence="3" key="1">
    <citation type="journal article" date="2014" name="Int. J. Syst. Evol. Microbiol.">
        <title>Complete genome sequence of Corynebacterium casei LMG S-19264T (=DSM 44701T), isolated from a smear-ripened cheese.</title>
        <authorList>
            <consortium name="US DOE Joint Genome Institute (JGI-PGF)"/>
            <person name="Walter F."/>
            <person name="Albersmeier A."/>
            <person name="Kalinowski J."/>
            <person name="Ruckert C."/>
        </authorList>
    </citation>
    <scope>NUCLEOTIDE SEQUENCE</scope>
    <source>
        <strain evidence="3">KCTC 12711</strain>
    </source>
</reference>
<dbReference type="Proteomes" id="UP000614811">
    <property type="component" value="Unassembled WGS sequence"/>
</dbReference>
<name>A0A918VP10_9GAMM</name>
<accession>A0A918VP10</accession>
<reference evidence="3" key="2">
    <citation type="submission" date="2020-09" db="EMBL/GenBank/DDBJ databases">
        <authorList>
            <person name="Sun Q."/>
            <person name="Kim S."/>
        </authorList>
    </citation>
    <scope>NUCLEOTIDE SEQUENCE</scope>
    <source>
        <strain evidence="3">KCTC 12711</strain>
    </source>
</reference>
<dbReference type="GO" id="GO:0004531">
    <property type="term" value="F:deoxyribonuclease II activity"/>
    <property type="evidence" value="ECO:0007669"/>
    <property type="project" value="InterPro"/>
</dbReference>
<dbReference type="Pfam" id="PF03265">
    <property type="entry name" value="DNase_II"/>
    <property type="match status" value="1"/>
</dbReference>
<dbReference type="AlphaFoldDB" id="A0A918VP10"/>
<dbReference type="RefSeq" id="WP_189401515.1">
    <property type="nucleotide sequence ID" value="NZ_BMXA01000004.1"/>
</dbReference>
<keyword evidence="2" id="KW-0378">Hydrolase</keyword>
<dbReference type="InterPro" id="IPR004947">
    <property type="entry name" value="DNase_II"/>
</dbReference>
<sequence>MDEYHAEIRKLARAWLIILSIAALCQACSADQSTNQPLDGVALDSVIAPKPLIHADKAVDWWFSFKFNAAKFPGCANQASRACPFGGQPQNYRYGYSQQFVAANSTAPTLSQGQVCLGDSDQDPLGATFAQIYEGNYYYVVWNDQFYEQPKIVGCENSCSAPWGHAKGVVAWNDDGEGLVLQVTTPAWPGAGNQQHPRQAGGNTLGCVSLDDDIAVAQHFFALRLSPEDLAHVIAGLANASVVTDVGQPQLVRNGGPDSIQLLVQTLGKQSNSTDVINVTLSSGVRFISKPSALHVPPWQLVSAQLGGIDLRTATWWTDPAIPSTDRSTPLRCWNDQLGAAGAVSIATSGSWNGTDFSLKGGLGNEFNHAKFAVNDGARPSIAIFGDMNQQGALAPGSAYPNQKCSSSQNGRGGTFYVVENAQLAASLADLIRGDTAPLAPNSTSLQSK</sequence>
<dbReference type="EMBL" id="BMXA01000004">
    <property type="protein sequence ID" value="GHA13595.1"/>
    <property type="molecule type" value="Genomic_DNA"/>
</dbReference>
<evidence type="ECO:0000256" key="2">
    <source>
        <dbReference type="ARBA" id="ARBA00022801"/>
    </source>
</evidence>
<keyword evidence="4" id="KW-1185">Reference proteome</keyword>
<comment type="similarity">
    <text evidence="1">Belongs to the DNase II family.</text>
</comment>
<evidence type="ECO:0000256" key="1">
    <source>
        <dbReference type="ARBA" id="ARBA00007527"/>
    </source>
</evidence>
<gene>
    <name evidence="3" type="ORF">GCM10008090_24160</name>
</gene>
<evidence type="ECO:0000313" key="4">
    <source>
        <dbReference type="Proteomes" id="UP000614811"/>
    </source>
</evidence>
<proteinExistence type="inferred from homology"/>
<dbReference type="PANTHER" id="PTHR10858:SF23">
    <property type="entry name" value="DEOXYRIBONUCLEASE II"/>
    <property type="match status" value="1"/>
</dbReference>